<evidence type="ECO:0000313" key="3">
    <source>
        <dbReference type="Proteomes" id="UP000009168"/>
    </source>
</evidence>
<organism evidence="2 3">
    <name type="scientific">Tetrahymena thermophila (strain SB210)</name>
    <dbReference type="NCBI Taxonomy" id="312017"/>
    <lineage>
        <taxon>Eukaryota</taxon>
        <taxon>Sar</taxon>
        <taxon>Alveolata</taxon>
        <taxon>Ciliophora</taxon>
        <taxon>Intramacronucleata</taxon>
        <taxon>Oligohymenophorea</taxon>
        <taxon>Hymenostomatida</taxon>
        <taxon>Tetrahymenina</taxon>
        <taxon>Tetrahymenidae</taxon>
        <taxon>Tetrahymena</taxon>
    </lineage>
</organism>
<dbReference type="RefSeq" id="XP_001025019.2">
    <property type="nucleotide sequence ID" value="XM_001025019.2"/>
</dbReference>
<keyword evidence="3" id="KW-1185">Reference proteome</keyword>
<dbReference type="PANTHER" id="PTHR15048">
    <property type="entry name" value="STARCH-BINDING DOMAIN-CONTAINING PROTEIN 1"/>
    <property type="match status" value="1"/>
</dbReference>
<dbReference type="GO" id="GO:2001070">
    <property type="term" value="F:starch binding"/>
    <property type="evidence" value="ECO:0007669"/>
    <property type="project" value="InterPro"/>
</dbReference>
<protein>
    <submittedName>
        <fullName evidence="2">Starch-binding domain protein</fullName>
    </submittedName>
</protein>
<dbReference type="Pfam" id="PF00686">
    <property type="entry name" value="CBM_20"/>
    <property type="match status" value="1"/>
</dbReference>
<dbReference type="InterPro" id="IPR013783">
    <property type="entry name" value="Ig-like_fold"/>
</dbReference>
<dbReference type="KEGG" id="tet:TTHERM_00467230"/>
<reference evidence="3" key="1">
    <citation type="journal article" date="2006" name="PLoS Biol.">
        <title>Macronuclear genome sequence of the ciliate Tetrahymena thermophila, a model eukaryote.</title>
        <authorList>
            <person name="Eisen J.A."/>
            <person name="Coyne R.S."/>
            <person name="Wu M."/>
            <person name="Wu D."/>
            <person name="Thiagarajan M."/>
            <person name="Wortman J.R."/>
            <person name="Badger J.H."/>
            <person name="Ren Q."/>
            <person name="Amedeo P."/>
            <person name="Jones K.M."/>
            <person name="Tallon L.J."/>
            <person name="Delcher A.L."/>
            <person name="Salzberg S.L."/>
            <person name="Silva J.C."/>
            <person name="Haas B.J."/>
            <person name="Majoros W.H."/>
            <person name="Farzad M."/>
            <person name="Carlton J.M."/>
            <person name="Smith R.K. Jr."/>
            <person name="Garg J."/>
            <person name="Pearlman R.E."/>
            <person name="Karrer K.M."/>
            <person name="Sun L."/>
            <person name="Manning G."/>
            <person name="Elde N.C."/>
            <person name="Turkewitz A.P."/>
            <person name="Asai D.J."/>
            <person name="Wilkes D.E."/>
            <person name="Wang Y."/>
            <person name="Cai H."/>
            <person name="Collins K."/>
            <person name="Stewart B.A."/>
            <person name="Lee S.R."/>
            <person name="Wilamowska K."/>
            <person name="Weinberg Z."/>
            <person name="Ruzzo W.L."/>
            <person name="Wloga D."/>
            <person name="Gaertig J."/>
            <person name="Frankel J."/>
            <person name="Tsao C.-C."/>
            <person name="Gorovsky M.A."/>
            <person name="Keeling P.J."/>
            <person name="Waller R.F."/>
            <person name="Patron N.J."/>
            <person name="Cherry J.M."/>
            <person name="Stover N.A."/>
            <person name="Krieger C.J."/>
            <person name="del Toro C."/>
            <person name="Ryder H.F."/>
            <person name="Williamson S.C."/>
            <person name="Barbeau R.A."/>
            <person name="Hamilton E.P."/>
            <person name="Orias E."/>
        </authorList>
    </citation>
    <scope>NUCLEOTIDE SEQUENCE [LARGE SCALE GENOMIC DNA]</scope>
    <source>
        <strain evidence="3">SB210</strain>
    </source>
</reference>
<dbReference type="PROSITE" id="PS51257">
    <property type="entry name" value="PROKAR_LIPOPROTEIN"/>
    <property type="match status" value="1"/>
</dbReference>
<dbReference type="Gene3D" id="2.60.40.10">
    <property type="entry name" value="Immunoglobulins"/>
    <property type="match status" value="1"/>
</dbReference>
<dbReference type="AlphaFoldDB" id="I7MMF8"/>
<dbReference type="InterPro" id="IPR002044">
    <property type="entry name" value="CBM20"/>
</dbReference>
<evidence type="ECO:0000313" key="2">
    <source>
        <dbReference type="EMBL" id="EAS04774.2"/>
    </source>
</evidence>
<dbReference type="PANTHER" id="PTHR15048:SF0">
    <property type="entry name" value="STARCH-BINDING DOMAIN-CONTAINING PROTEIN 1"/>
    <property type="match status" value="1"/>
</dbReference>
<dbReference type="Proteomes" id="UP000009168">
    <property type="component" value="Unassembled WGS sequence"/>
</dbReference>
<dbReference type="PROSITE" id="PS51166">
    <property type="entry name" value="CBM20"/>
    <property type="match status" value="1"/>
</dbReference>
<dbReference type="OrthoDB" id="550577at2759"/>
<dbReference type="InParanoid" id="I7MMF8"/>
<dbReference type="eggNOG" id="ENOG502RT1P">
    <property type="taxonomic scope" value="Eukaryota"/>
</dbReference>
<dbReference type="GO" id="GO:0016020">
    <property type="term" value="C:membrane"/>
    <property type="evidence" value="ECO:0007669"/>
    <property type="project" value="TreeGrafter"/>
</dbReference>
<accession>I7MMF8</accession>
<dbReference type="InterPro" id="IPR013784">
    <property type="entry name" value="Carb-bd-like_fold"/>
</dbReference>
<dbReference type="EMBL" id="GG662441">
    <property type="protein sequence ID" value="EAS04774.2"/>
    <property type="molecule type" value="Genomic_DNA"/>
</dbReference>
<feature type="domain" description="CBM20" evidence="1">
    <location>
        <begin position="2"/>
        <end position="110"/>
    </location>
</feature>
<sequence length="228" mass="26574">MNHQKLETEVRFTVSCTAYFGQAVYISGSCEELGNWNPELAIRMNWSEGNLWWCVVSLSTNIDFVYKYYVSSYENMTSDVCWEQISNRVFSFQESQTKQNHDVFDHNFIQSQSQNKNHIETEGCEQTLCLGNIYEITDQQLSCKQESSDRLEVQKNCQERSSIKSSSICNSEKSFYSPKNTELSLIVNFKRYPTYNPQKINVENDKMNKIKLSSFNSQLVSQNQSQKK</sequence>
<dbReference type="SMART" id="SM01065">
    <property type="entry name" value="CBM_2"/>
    <property type="match status" value="1"/>
</dbReference>
<dbReference type="SUPFAM" id="SSF49452">
    <property type="entry name" value="Starch-binding domain-like"/>
    <property type="match status" value="1"/>
</dbReference>
<gene>
    <name evidence="2" type="ORF">TTHERM_00467230</name>
</gene>
<proteinExistence type="predicted"/>
<name>I7MMF8_TETTS</name>
<dbReference type="GeneID" id="7839920"/>
<evidence type="ECO:0000259" key="1">
    <source>
        <dbReference type="PROSITE" id="PS51166"/>
    </source>
</evidence>